<dbReference type="GO" id="GO:0006629">
    <property type="term" value="P:lipid metabolic process"/>
    <property type="evidence" value="ECO:0007669"/>
    <property type="project" value="InterPro"/>
</dbReference>
<dbReference type="AlphaFoldDB" id="A0A5D6V851"/>
<comment type="caution">
    <text evidence="2">The sequence shown here is derived from an EMBL/GenBank/DDBJ whole genome shotgun (WGS) entry which is preliminary data.</text>
</comment>
<protein>
    <submittedName>
        <fullName evidence="2">Glycerophosphodiester phosphodiesterase</fullName>
    </submittedName>
</protein>
<dbReference type="PANTHER" id="PTHR46211:SF14">
    <property type="entry name" value="GLYCEROPHOSPHODIESTER PHOSPHODIESTERASE"/>
    <property type="match status" value="1"/>
</dbReference>
<keyword evidence="3" id="KW-1185">Reference proteome</keyword>
<dbReference type="Proteomes" id="UP000322791">
    <property type="component" value="Unassembled WGS sequence"/>
</dbReference>
<dbReference type="SUPFAM" id="SSF51695">
    <property type="entry name" value="PLC-like phosphodiesterases"/>
    <property type="match status" value="1"/>
</dbReference>
<dbReference type="InterPro" id="IPR030395">
    <property type="entry name" value="GP_PDE_dom"/>
</dbReference>
<evidence type="ECO:0000313" key="2">
    <source>
        <dbReference type="EMBL" id="TYZ11457.1"/>
    </source>
</evidence>
<reference evidence="2 3" key="1">
    <citation type="submission" date="2019-08" db="EMBL/GenBank/DDBJ databases">
        <authorList>
            <person name="Seo M.-J."/>
        </authorList>
    </citation>
    <scope>NUCLEOTIDE SEQUENCE [LARGE SCALE GENOMIC DNA]</scope>
    <source>
        <strain evidence="2 3">KIGAM108</strain>
    </source>
</reference>
<feature type="domain" description="GP-PDE" evidence="1">
    <location>
        <begin position="8"/>
        <end position="277"/>
    </location>
</feature>
<dbReference type="PROSITE" id="PS51704">
    <property type="entry name" value="GP_PDE"/>
    <property type="match status" value="1"/>
</dbReference>
<sequence length="278" mass="31133">MLNSSVFPVIHGHRGCRGLYPENTLPAFRHAVTLGVEVLELDVVISADSQVVVSHEPWMLSAICRTPAGQPIAPDEQLQHNLYALSYPEIRRYDCGSTRHPAFPAQQSVPAYKPLLREVIQDVDRLSLALGRPLVRFSVELKSEPAGEGHFQPPPRQFLDLVVRELQALQVLARTTLLCFDKRILQLAHQLLPGMAVCLLVEDKQPHADHLQELGFVPTVYGPNFPLVSSELVTDLNELGIQLVPWTVNEYPDFHRLLAFHPAGITTDYPDRFLLASH</sequence>
<organism evidence="2 3">
    <name type="scientific">Hymenobacter lutimineralis</name>
    <dbReference type="NCBI Taxonomy" id="2606448"/>
    <lineage>
        <taxon>Bacteria</taxon>
        <taxon>Pseudomonadati</taxon>
        <taxon>Bacteroidota</taxon>
        <taxon>Cytophagia</taxon>
        <taxon>Cytophagales</taxon>
        <taxon>Hymenobacteraceae</taxon>
        <taxon>Hymenobacter</taxon>
    </lineage>
</organism>
<name>A0A5D6V851_9BACT</name>
<evidence type="ECO:0000313" key="3">
    <source>
        <dbReference type="Proteomes" id="UP000322791"/>
    </source>
</evidence>
<dbReference type="RefSeq" id="WP_149070302.1">
    <property type="nucleotide sequence ID" value="NZ_VTHL01000005.1"/>
</dbReference>
<proteinExistence type="predicted"/>
<dbReference type="Gene3D" id="3.20.20.190">
    <property type="entry name" value="Phosphatidylinositol (PI) phosphodiesterase"/>
    <property type="match status" value="1"/>
</dbReference>
<evidence type="ECO:0000259" key="1">
    <source>
        <dbReference type="PROSITE" id="PS51704"/>
    </source>
</evidence>
<dbReference type="Pfam" id="PF03009">
    <property type="entry name" value="GDPD"/>
    <property type="match status" value="1"/>
</dbReference>
<dbReference type="EMBL" id="VTHL01000005">
    <property type="protein sequence ID" value="TYZ11457.1"/>
    <property type="molecule type" value="Genomic_DNA"/>
</dbReference>
<accession>A0A5D6V851</accession>
<dbReference type="InterPro" id="IPR017946">
    <property type="entry name" value="PLC-like_Pdiesterase_TIM-brl"/>
</dbReference>
<dbReference type="GO" id="GO:0008081">
    <property type="term" value="F:phosphoric diester hydrolase activity"/>
    <property type="evidence" value="ECO:0007669"/>
    <property type="project" value="InterPro"/>
</dbReference>
<dbReference type="PANTHER" id="PTHR46211">
    <property type="entry name" value="GLYCEROPHOSPHORYL DIESTER PHOSPHODIESTERASE"/>
    <property type="match status" value="1"/>
</dbReference>
<gene>
    <name evidence="2" type="ORF">FY528_07115</name>
</gene>